<protein>
    <recommendedName>
        <fullName evidence="4">DNA repair protein</fullName>
    </recommendedName>
</protein>
<name>A0A3E0TSA3_9GAMM</name>
<evidence type="ECO:0000313" key="3">
    <source>
        <dbReference type="Proteomes" id="UP000256478"/>
    </source>
</evidence>
<gene>
    <name evidence="2" type="ORF">DXX93_13775</name>
</gene>
<dbReference type="EMBL" id="QUOU01000001">
    <property type="protein sequence ID" value="REL27521.1"/>
    <property type="molecule type" value="Genomic_DNA"/>
</dbReference>
<dbReference type="RefSeq" id="WP_116008599.1">
    <property type="nucleotide sequence ID" value="NZ_QUOU01000001.1"/>
</dbReference>
<organism evidence="2 3">
    <name type="scientific">Thalassotalea euphylliae</name>
    <dbReference type="NCBI Taxonomy" id="1655234"/>
    <lineage>
        <taxon>Bacteria</taxon>
        <taxon>Pseudomonadati</taxon>
        <taxon>Pseudomonadota</taxon>
        <taxon>Gammaproteobacteria</taxon>
        <taxon>Alteromonadales</taxon>
        <taxon>Colwelliaceae</taxon>
        <taxon>Thalassotalea</taxon>
    </lineage>
</organism>
<dbReference type="Proteomes" id="UP000256478">
    <property type="component" value="Unassembled WGS sequence"/>
</dbReference>
<reference evidence="2 3" key="1">
    <citation type="submission" date="2018-08" db="EMBL/GenBank/DDBJ databases">
        <title>Thalassotalea euphylliae genome.</title>
        <authorList>
            <person name="Summers S."/>
            <person name="Rice S.A."/>
            <person name="Freckelton M.L."/>
            <person name="Nedved B.T."/>
            <person name="Hadfield M.G."/>
        </authorList>
    </citation>
    <scope>NUCLEOTIDE SEQUENCE [LARGE SCALE GENOMIC DNA]</scope>
    <source>
        <strain evidence="2 3">H1</strain>
    </source>
</reference>
<feature type="coiled-coil region" evidence="1">
    <location>
        <begin position="199"/>
        <end position="245"/>
    </location>
</feature>
<proteinExistence type="predicted"/>
<evidence type="ECO:0000313" key="2">
    <source>
        <dbReference type="EMBL" id="REL27521.1"/>
    </source>
</evidence>
<dbReference type="AlphaFoldDB" id="A0A3E0TSA3"/>
<accession>A0A3E0TSA3</accession>
<dbReference type="OrthoDB" id="5899712at2"/>
<evidence type="ECO:0000256" key="1">
    <source>
        <dbReference type="SAM" id="Coils"/>
    </source>
</evidence>
<sequence length="256" mass="29065">MIAIIIGLIVALIIIVVVVSAIQQHKEKMEAEKRAQITKQKAIIDETEELVMAMALLPENPRIIEVLSRRSLGAAKAIEQIMPEMKGVKGRIQEFENRLKASADMAANTGNKEQQFTLPDNEQQLVQILQCIKKLRATLKSEQNKGVLDAQVFMQEDLRLDSMQIKINIESLLKRGNAAYSKEMLGSARQYYEKALASIDNTANQNEYTQNKKAEIKQKLEEITNELKNTNARDAEKKAKSEEDDLDLLFQPKKKW</sequence>
<keyword evidence="1" id="KW-0175">Coiled coil</keyword>
<evidence type="ECO:0008006" key="4">
    <source>
        <dbReference type="Google" id="ProtNLM"/>
    </source>
</evidence>
<comment type="caution">
    <text evidence="2">The sequence shown here is derived from an EMBL/GenBank/DDBJ whole genome shotgun (WGS) entry which is preliminary data.</text>
</comment>